<dbReference type="Proteomes" id="UP001596203">
    <property type="component" value="Unassembled WGS sequence"/>
</dbReference>
<gene>
    <name evidence="3" type="ORF">ACFP2T_38375</name>
</gene>
<dbReference type="EMBL" id="JBHSPR010000054">
    <property type="protein sequence ID" value="MFC6022018.1"/>
    <property type="molecule type" value="Genomic_DNA"/>
</dbReference>
<protein>
    <submittedName>
        <fullName evidence="3">Uncharacterized protein</fullName>
    </submittedName>
</protein>
<keyword evidence="2" id="KW-0812">Transmembrane</keyword>
<feature type="region of interest" description="Disordered" evidence="1">
    <location>
        <begin position="1"/>
        <end position="23"/>
    </location>
</feature>
<proteinExistence type="predicted"/>
<keyword evidence="2" id="KW-1133">Transmembrane helix</keyword>
<name>A0ABW1KM95_9ACTN</name>
<comment type="caution">
    <text evidence="3">The sequence shown here is derived from an EMBL/GenBank/DDBJ whole genome shotgun (WGS) entry which is preliminary data.</text>
</comment>
<organism evidence="3 4">
    <name type="scientific">Plantactinospora solaniradicis</name>
    <dbReference type="NCBI Taxonomy" id="1723736"/>
    <lineage>
        <taxon>Bacteria</taxon>
        <taxon>Bacillati</taxon>
        <taxon>Actinomycetota</taxon>
        <taxon>Actinomycetes</taxon>
        <taxon>Micromonosporales</taxon>
        <taxon>Micromonosporaceae</taxon>
        <taxon>Plantactinospora</taxon>
    </lineage>
</organism>
<accession>A0ABW1KM95</accession>
<feature type="transmembrane region" description="Helical" evidence="2">
    <location>
        <begin position="31"/>
        <end position="51"/>
    </location>
</feature>
<keyword evidence="4" id="KW-1185">Reference proteome</keyword>
<dbReference type="RefSeq" id="WP_377431027.1">
    <property type="nucleotide sequence ID" value="NZ_JBHSPR010000054.1"/>
</dbReference>
<evidence type="ECO:0000313" key="4">
    <source>
        <dbReference type="Proteomes" id="UP001596203"/>
    </source>
</evidence>
<reference evidence="4" key="1">
    <citation type="journal article" date="2019" name="Int. J. Syst. Evol. Microbiol.">
        <title>The Global Catalogue of Microorganisms (GCM) 10K type strain sequencing project: providing services to taxonomists for standard genome sequencing and annotation.</title>
        <authorList>
            <consortium name="The Broad Institute Genomics Platform"/>
            <consortium name="The Broad Institute Genome Sequencing Center for Infectious Disease"/>
            <person name="Wu L."/>
            <person name="Ma J."/>
        </authorList>
    </citation>
    <scope>NUCLEOTIDE SEQUENCE [LARGE SCALE GENOMIC DNA]</scope>
    <source>
        <strain evidence="4">ZS-35-S2</strain>
    </source>
</reference>
<sequence>MSDPYRISELPDGASTTAAPASARSRAFRPLLWLLLVISTAANVVASAAGINMFIGAGFGLVAVACATALIVHHYRHRRR</sequence>
<evidence type="ECO:0000256" key="2">
    <source>
        <dbReference type="SAM" id="Phobius"/>
    </source>
</evidence>
<evidence type="ECO:0000313" key="3">
    <source>
        <dbReference type="EMBL" id="MFC6022018.1"/>
    </source>
</evidence>
<feature type="compositionally biased region" description="Low complexity" evidence="1">
    <location>
        <begin position="14"/>
        <end position="23"/>
    </location>
</feature>
<keyword evidence="2" id="KW-0472">Membrane</keyword>
<feature type="transmembrane region" description="Helical" evidence="2">
    <location>
        <begin position="57"/>
        <end position="75"/>
    </location>
</feature>
<evidence type="ECO:0000256" key="1">
    <source>
        <dbReference type="SAM" id="MobiDB-lite"/>
    </source>
</evidence>